<dbReference type="InterPro" id="IPR029058">
    <property type="entry name" value="AB_hydrolase_fold"/>
</dbReference>
<dbReference type="PANTHER" id="PTHR46197:SF3">
    <property type="entry name" value="AB HYDROLASE-1 DOMAIN-CONTAINING PROTEIN"/>
    <property type="match status" value="1"/>
</dbReference>
<dbReference type="STRING" id="554065.E1ZEU3"/>
<dbReference type="PANTHER" id="PTHR46197">
    <property type="entry name" value="PROTEIN ABHD14B-LIKE"/>
    <property type="match status" value="1"/>
</dbReference>
<accession>E1ZEU3</accession>
<keyword evidence="2" id="KW-0963">Cytoplasm</keyword>
<organism evidence="5">
    <name type="scientific">Chlorella variabilis</name>
    <name type="common">Green alga</name>
    <dbReference type="NCBI Taxonomy" id="554065"/>
    <lineage>
        <taxon>Eukaryota</taxon>
        <taxon>Viridiplantae</taxon>
        <taxon>Chlorophyta</taxon>
        <taxon>core chlorophytes</taxon>
        <taxon>Trebouxiophyceae</taxon>
        <taxon>Chlorellales</taxon>
        <taxon>Chlorellaceae</taxon>
        <taxon>Chlorella clade</taxon>
        <taxon>Chlorella</taxon>
    </lineage>
</organism>
<dbReference type="Pfam" id="PF12146">
    <property type="entry name" value="Hydrolase_4"/>
    <property type="match status" value="1"/>
</dbReference>
<dbReference type="GO" id="GO:0005737">
    <property type="term" value="C:cytoplasm"/>
    <property type="evidence" value="ECO:0007669"/>
    <property type="project" value="UniProtKB-SubCell"/>
</dbReference>
<proteinExistence type="predicted"/>
<dbReference type="Proteomes" id="UP000008141">
    <property type="component" value="Unassembled WGS sequence"/>
</dbReference>
<name>E1ZEU3_CHLVA</name>
<evidence type="ECO:0000259" key="3">
    <source>
        <dbReference type="Pfam" id="PF12146"/>
    </source>
</evidence>
<dbReference type="SUPFAM" id="SSF53474">
    <property type="entry name" value="alpha/beta-Hydrolases"/>
    <property type="match status" value="1"/>
</dbReference>
<dbReference type="RefSeq" id="XP_005847660.1">
    <property type="nucleotide sequence ID" value="XM_005847598.1"/>
</dbReference>
<evidence type="ECO:0000256" key="2">
    <source>
        <dbReference type="ARBA" id="ARBA00022490"/>
    </source>
</evidence>
<comment type="subcellular location">
    <subcellularLocation>
        <location evidence="1">Cytoplasm</location>
    </subcellularLocation>
</comment>
<dbReference type="KEGG" id="cvr:CHLNCDRAFT_134030"/>
<evidence type="ECO:0000256" key="1">
    <source>
        <dbReference type="ARBA" id="ARBA00004496"/>
    </source>
</evidence>
<dbReference type="eggNOG" id="ENOG502QR0B">
    <property type="taxonomic scope" value="Eukaryota"/>
</dbReference>
<gene>
    <name evidence="4" type="ORF">CHLNCDRAFT_134030</name>
</gene>
<dbReference type="EMBL" id="GL433844">
    <property type="protein sequence ID" value="EFN55558.1"/>
    <property type="molecule type" value="Genomic_DNA"/>
</dbReference>
<reference evidence="4 5" key="1">
    <citation type="journal article" date="2010" name="Plant Cell">
        <title>The Chlorella variabilis NC64A genome reveals adaptation to photosymbiosis, coevolution with viruses, and cryptic sex.</title>
        <authorList>
            <person name="Blanc G."/>
            <person name="Duncan G."/>
            <person name="Agarkova I."/>
            <person name="Borodovsky M."/>
            <person name="Gurnon J."/>
            <person name="Kuo A."/>
            <person name="Lindquist E."/>
            <person name="Lucas S."/>
            <person name="Pangilinan J."/>
            <person name="Polle J."/>
            <person name="Salamov A."/>
            <person name="Terry A."/>
            <person name="Yamada T."/>
            <person name="Dunigan D.D."/>
            <person name="Grigoriev I.V."/>
            <person name="Claverie J.M."/>
            <person name="Van Etten J.L."/>
        </authorList>
    </citation>
    <scope>NUCLEOTIDE SEQUENCE [LARGE SCALE GENOMIC DNA]</scope>
    <source>
        <strain evidence="4 5">NC64A</strain>
    </source>
</reference>
<sequence length="185" mass="19816">MGSTSIESEQLQAFQASTWQETGTLEALGGHGVRAIAVDLPGHGVTGGQALPPNSRAAFLQDLLKALHVRQPLVLITPSMSGSYILPWLADHAAELTAWVAVAPAGLKQWVPQGVLEAASKEAKLKVLAIYGEKDGMRPDFTLIEDALPRAQFLLIPAAGHACYKDAPKLFNRELLRFLDNEVAG</sequence>
<dbReference type="AlphaFoldDB" id="E1ZEU3"/>
<protein>
    <recommendedName>
        <fullName evidence="3">Serine aminopeptidase S33 domain-containing protein</fullName>
    </recommendedName>
</protein>
<feature type="domain" description="Serine aminopeptidase S33" evidence="3">
    <location>
        <begin position="25"/>
        <end position="118"/>
    </location>
</feature>
<dbReference type="OrthoDB" id="284184at2759"/>
<dbReference type="Gene3D" id="3.40.50.1820">
    <property type="entry name" value="alpha/beta hydrolase"/>
    <property type="match status" value="1"/>
</dbReference>
<keyword evidence="5" id="KW-1185">Reference proteome</keyword>
<dbReference type="GeneID" id="17354959"/>
<evidence type="ECO:0000313" key="4">
    <source>
        <dbReference type="EMBL" id="EFN55558.1"/>
    </source>
</evidence>
<evidence type="ECO:0000313" key="5">
    <source>
        <dbReference type="Proteomes" id="UP000008141"/>
    </source>
</evidence>
<dbReference type="InterPro" id="IPR022742">
    <property type="entry name" value="Hydrolase_4"/>
</dbReference>
<dbReference type="InParanoid" id="E1ZEU3"/>